<proteinExistence type="predicted"/>
<keyword evidence="1" id="KW-0472">Membrane</keyword>
<keyword evidence="1" id="KW-1133">Transmembrane helix</keyword>
<keyword evidence="3" id="KW-1185">Reference proteome</keyword>
<sequence>MVSPGNSVFRTSNTSKLTLEFETNQVDFISGDRLITPICNALSTNSSRGKAAPGPRAGWLRTGDLAFGCNNRRRSIMSVVVAGVVVIVGNLAGVGLAFDLNHHCSLGTGV</sequence>
<evidence type="ECO:0000313" key="2">
    <source>
        <dbReference type="EMBL" id="QDV85733.1"/>
    </source>
</evidence>
<evidence type="ECO:0000256" key="1">
    <source>
        <dbReference type="SAM" id="Phobius"/>
    </source>
</evidence>
<keyword evidence="1" id="KW-0812">Transmembrane</keyword>
<feature type="transmembrane region" description="Helical" evidence="1">
    <location>
        <begin position="76"/>
        <end position="98"/>
    </location>
</feature>
<gene>
    <name evidence="2" type="ORF">TBK1r_47490</name>
</gene>
<dbReference type="Proteomes" id="UP000318081">
    <property type="component" value="Chromosome"/>
</dbReference>
<protein>
    <submittedName>
        <fullName evidence="2">Uncharacterized protein</fullName>
    </submittedName>
</protein>
<reference evidence="2 3" key="1">
    <citation type="submission" date="2019-02" db="EMBL/GenBank/DDBJ databases">
        <title>Deep-cultivation of Planctomycetes and their phenomic and genomic characterization uncovers novel biology.</title>
        <authorList>
            <person name="Wiegand S."/>
            <person name="Jogler M."/>
            <person name="Boedeker C."/>
            <person name="Pinto D."/>
            <person name="Vollmers J."/>
            <person name="Rivas-Marin E."/>
            <person name="Kohn T."/>
            <person name="Peeters S.H."/>
            <person name="Heuer A."/>
            <person name="Rast P."/>
            <person name="Oberbeckmann S."/>
            <person name="Bunk B."/>
            <person name="Jeske O."/>
            <person name="Meyerdierks A."/>
            <person name="Storesund J.E."/>
            <person name="Kallscheuer N."/>
            <person name="Luecker S."/>
            <person name="Lage O.M."/>
            <person name="Pohl T."/>
            <person name="Merkel B.J."/>
            <person name="Hornburger P."/>
            <person name="Mueller R.-W."/>
            <person name="Bruemmer F."/>
            <person name="Labrenz M."/>
            <person name="Spormann A.M."/>
            <person name="Op den Camp H."/>
            <person name="Overmann J."/>
            <person name="Amann R."/>
            <person name="Jetten M.S.M."/>
            <person name="Mascher T."/>
            <person name="Medema M.H."/>
            <person name="Devos D.P."/>
            <person name="Kaster A.-K."/>
            <person name="Ovreas L."/>
            <person name="Rohde M."/>
            <person name="Galperin M.Y."/>
            <person name="Jogler C."/>
        </authorList>
    </citation>
    <scope>NUCLEOTIDE SEQUENCE [LARGE SCALE GENOMIC DNA]</scope>
    <source>
        <strain evidence="2 3">TBK1r</strain>
    </source>
</reference>
<dbReference type="EMBL" id="CP036432">
    <property type="protein sequence ID" value="QDV85733.1"/>
    <property type="molecule type" value="Genomic_DNA"/>
</dbReference>
<accession>A0ABX5XUN2</accession>
<organism evidence="2 3">
    <name type="scientific">Stieleria magnilauensis</name>
    <dbReference type="NCBI Taxonomy" id="2527963"/>
    <lineage>
        <taxon>Bacteria</taxon>
        <taxon>Pseudomonadati</taxon>
        <taxon>Planctomycetota</taxon>
        <taxon>Planctomycetia</taxon>
        <taxon>Pirellulales</taxon>
        <taxon>Pirellulaceae</taxon>
        <taxon>Stieleria</taxon>
    </lineage>
</organism>
<evidence type="ECO:0000313" key="3">
    <source>
        <dbReference type="Proteomes" id="UP000318081"/>
    </source>
</evidence>
<name>A0ABX5XUN2_9BACT</name>